<dbReference type="InterPro" id="IPR016047">
    <property type="entry name" value="M23ase_b-sheet_dom"/>
</dbReference>
<name>A0ABU1FR34_9MICC</name>
<dbReference type="RefSeq" id="WP_310536490.1">
    <property type="nucleotide sequence ID" value="NZ_BAAAOC010000024.1"/>
</dbReference>
<evidence type="ECO:0000259" key="1">
    <source>
        <dbReference type="Pfam" id="PF01551"/>
    </source>
</evidence>
<dbReference type="PANTHER" id="PTHR21666">
    <property type="entry name" value="PEPTIDASE-RELATED"/>
    <property type="match status" value="1"/>
</dbReference>
<gene>
    <name evidence="2" type="ORF">RH857_02985</name>
</gene>
<keyword evidence="3" id="KW-1185">Reference proteome</keyword>
<dbReference type="EC" id="3.4.-.-" evidence="2"/>
<dbReference type="InterPro" id="IPR011055">
    <property type="entry name" value="Dup_hybrid_motif"/>
</dbReference>
<proteinExistence type="predicted"/>
<organism evidence="2 3">
    <name type="scientific">Nesterenkonia flava</name>
    <dbReference type="NCBI Taxonomy" id="469799"/>
    <lineage>
        <taxon>Bacteria</taxon>
        <taxon>Bacillati</taxon>
        <taxon>Actinomycetota</taxon>
        <taxon>Actinomycetes</taxon>
        <taxon>Micrococcales</taxon>
        <taxon>Micrococcaceae</taxon>
        <taxon>Nesterenkonia</taxon>
    </lineage>
</organism>
<accession>A0ABU1FR34</accession>
<dbReference type="Pfam" id="PF01551">
    <property type="entry name" value="Peptidase_M23"/>
    <property type="match status" value="1"/>
</dbReference>
<protein>
    <submittedName>
        <fullName evidence="2">M23 family metallopeptidase</fullName>
        <ecNumber evidence="2">3.4.-.-</ecNumber>
    </submittedName>
</protein>
<comment type="caution">
    <text evidence="2">The sequence shown here is derived from an EMBL/GenBank/DDBJ whole genome shotgun (WGS) entry which is preliminary data.</text>
</comment>
<evidence type="ECO:0000313" key="3">
    <source>
        <dbReference type="Proteomes" id="UP001260872"/>
    </source>
</evidence>
<dbReference type="InterPro" id="IPR050570">
    <property type="entry name" value="Cell_wall_metabolism_enzyme"/>
</dbReference>
<dbReference type="Gene3D" id="2.70.70.10">
    <property type="entry name" value="Glucose Permease (Domain IIA)"/>
    <property type="match status" value="1"/>
</dbReference>
<dbReference type="CDD" id="cd12797">
    <property type="entry name" value="M23_peptidase"/>
    <property type="match status" value="1"/>
</dbReference>
<keyword evidence="2" id="KW-0378">Hydrolase</keyword>
<sequence length="211" mass="22166">MPSSSISSASPPPQVLLPASGRPVLWWPRSRGLLIAVGALMMLLGLPPTAPAAAGDVSVAGYLPSDWERPVSGEVLREFEAPPAPWAAGHRGADLAVPGGEEIRAPAHGVVSFSGRVVNRQVLSIEHGSGLVSSFEPVDSELKVGDAVSRGEVLAELGVYEDGSTHCEGQPCVHWGVRLHGEYINPLLLLGELEPSVLLPLPFAPAVMDYH</sequence>
<dbReference type="GO" id="GO:0016787">
    <property type="term" value="F:hydrolase activity"/>
    <property type="evidence" value="ECO:0007669"/>
    <property type="project" value="UniProtKB-KW"/>
</dbReference>
<dbReference type="EMBL" id="JAVKGT010000005">
    <property type="protein sequence ID" value="MDR5711105.1"/>
    <property type="molecule type" value="Genomic_DNA"/>
</dbReference>
<reference evidence="3" key="1">
    <citation type="submission" date="2023-07" db="EMBL/GenBank/DDBJ databases">
        <title>Description of three actinobacteria isolated from air of manufacturing shop in a pharmaceutical factory.</title>
        <authorList>
            <person name="Zhang D.-F."/>
        </authorList>
    </citation>
    <scope>NUCLEOTIDE SEQUENCE [LARGE SCALE GENOMIC DNA]</scope>
    <source>
        <strain evidence="3">CCTCC AB 207010</strain>
    </source>
</reference>
<feature type="domain" description="M23ase beta-sheet core" evidence="1">
    <location>
        <begin position="89"/>
        <end position="186"/>
    </location>
</feature>
<dbReference type="SUPFAM" id="SSF51261">
    <property type="entry name" value="Duplicated hybrid motif"/>
    <property type="match status" value="1"/>
</dbReference>
<evidence type="ECO:0000313" key="2">
    <source>
        <dbReference type="EMBL" id="MDR5711105.1"/>
    </source>
</evidence>
<dbReference type="Proteomes" id="UP001260872">
    <property type="component" value="Unassembled WGS sequence"/>
</dbReference>
<dbReference type="PANTHER" id="PTHR21666:SF270">
    <property type="entry name" value="MUREIN HYDROLASE ACTIVATOR ENVC"/>
    <property type="match status" value="1"/>
</dbReference>